<dbReference type="EMBL" id="OE000401">
    <property type="protein sequence ID" value="CAD7453709.1"/>
    <property type="molecule type" value="Genomic_DNA"/>
</dbReference>
<dbReference type="PANTHER" id="PTHR24086">
    <property type="entry name" value="NUCLEAR RECEPTOR SUBFAMILY 5 GROUP A"/>
    <property type="match status" value="1"/>
</dbReference>
<dbReference type="PANTHER" id="PTHR24086:SF15">
    <property type="entry name" value="NUCLEAR HORMONE RECEPTOR FTZ-F1"/>
    <property type="match status" value="1"/>
</dbReference>
<keyword evidence="3" id="KW-0804">Transcription</keyword>
<protein>
    <recommendedName>
        <fullName evidence="5">NR LBD domain-containing protein</fullName>
    </recommendedName>
</protein>
<dbReference type="GO" id="GO:0090575">
    <property type="term" value="C:RNA polymerase II transcription regulator complex"/>
    <property type="evidence" value="ECO:0007669"/>
    <property type="project" value="TreeGrafter"/>
</dbReference>
<evidence type="ECO:0000313" key="6">
    <source>
        <dbReference type="EMBL" id="CAD7453709.1"/>
    </source>
</evidence>
<dbReference type="InterPro" id="IPR035500">
    <property type="entry name" value="NHR-like_dom_sf"/>
</dbReference>
<name>A0A7R9FHR5_9NEOP</name>
<dbReference type="Gene3D" id="1.10.565.10">
    <property type="entry name" value="Retinoid X Receptor"/>
    <property type="match status" value="1"/>
</dbReference>
<keyword evidence="2" id="KW-0805">Transcription regulation</keyword>
<feature type="domain" description="NR LBD" evidence="5">
    <location>
        <begin position="24"/>
        <end position="327"/>
    </location>
</feature>
<gene>
    <name evidence="6" type="ORF">TTEB3V08_LOCUS1838</name>
</gene>
<keyword evidence="4" id="KW-0675">Receptor</keyword>
<dbReference type="GO" id="GO:0000978">
    <property type="term" value="F:RNA polymerase II cis-regulatory region sequence-specific DNA binding"/>
    <property type="evidence" value="ECO:0007669"/>
    <property type="project" value="TreeGrafter"/>
</dbReference>
<proteinExistence type="predicted"/>
<reference evidence="6" key="1">
    <citation type="submission" date="2020-11" db="EMBL/GenBank/DDBJ databases">
        <authorList>
            <person name="Tran Van P."/>
        </authorList>
    </citation>
    <scope>NUCLEOTIDE SEQUENCE</scope>
</reference>
<dbReference type="InterPro" id="IPR000536">
    <property type="entry name" value="Nucl_hrmn_rcpt_lig-bd"/>
</dbReference>
<evidence type="ECO:0000256" key="1">
    <source>
        <dbReference type="ARBA" id="ARBA00004123"/>
    </source>
</evidence>
<dbReference type="GO" id="GO:0004879">
    <property type="term" value="F:nuclear receptor activity"/>
    <property type="evidence" value="ECO:0007669"/>
    <property type="project" value="InterPro"/>
</dbReference>
<organism evidence="6">
    <name type="scientific">Timema tahoe</name>
    <dbReference type="NCBI Taxonomy" id="61484"/>
    <lineage>
        <taxon>Eukaryota</taxon>
        <taxon>Metazoa</taxon>
        <taxon>Ecdysozoa</taxon>
        <taxon>Arthropoda</taxon>
        <taxon>Hexapoda</taxon>
        <taxon>Insecta</taxon>
        <taxon>Pterygota</taxon>
        <taxon>Neoptera</taxon>
        <taxon>Polyneoptera</taxon>
        <taxon>Phasmatodea</taxon>
        <taxon>Timematodea</taxon>
        <taxon>Timematoidea</taxon>
        <taxon>Timematidae</taxon>
        <taxon>Timema</taxon>
    </lineage>
</organism>
<comment type="subcellular location">
    <subcellularLocation>
        <location evidence="1">Nucleus</location>
    </subcellularLocation>
</comment>
<dbReference type="PROSITE" id="PS51843">
    <property type="entry name" value="NR_LBD"/>
    <property type="match status" value="1"/>
</dbReference>
<dbReference type="GO" id="GO:0009755">
    <property type="term" value="P:hormone-mediated signaling pathway"/>
    <property type="evidence" value="ECO:0007669"/>
    <property type="project" value="TreeGrafter"/>
</dbReference>
<dbReference type="SMART" id="SM00430">
    <property type="entry name" value="HOLI"/>
    <property type="match status" value="1"/>
</dbReference>
<evidence type="ECO:0000256" key="4">
    <source>
        <dbReference type="ARBA" id="ARBA00023170"/>
    </source>
</evidence>
<dbReference type="GO" id="GO:0009888">
    <property type="term" value="P:tissue development"/>
    <property type="evidence" value="ECO:0007669"/>
    <property type="project" value="TreeGrafter"/>
</dbReference>
<evidence type="ECO:0000256" key="3">
    <source>
        <dbReference type="ARBA" id="ARBA00023163"/>
    </source>
</evidence>
<evidence type="ECO:0000256" key="2">
    <source>
        <dbReference type="ARBA" id="ARBA00023015"/>
    </source>
</evidence>
<dbReference type="SUPFAM" id="SSF48508">
    <property type="entry name" value="Nuclear receptor ligand-binding domain"/>
    <property type="match status" value="1"/>
</dbReference>
<accession>A0A7R9FHR5</accession>
<dbReference type="InterPro" id="IPR016355">
    <property type="entry name" value="NR5-like"/>
</dbReference>
<dbReference type="AlphaFoldDB" id="A0A7R9FHR5"/>
<sequence>MGSFSLSLPFKVACWLGWKEKGKEKPRDRSHGYCARQAGIQYDDDLECLLLQMKLLQHSYEAPAALLFRHASATAKCSLLQVDDQMKLLQHSWSDMLVLDHLHQRMHNNLPDETTLPNGQKFDLLGLGLLGVPTLTSHFNELTAKLQELKFDVSDYICLKFLLLLNPGNYPQHGQQTQQTSRLGRCGVRMRGDTHVSSGSSTAALSGTIGNQLLSIVSSRDQGFWDRAQCGNVAPATACVFSGAPWFDVRGIMNRKHVQEGYEQVQQALLDYTVNCYPHIQDKFTKLLMVMPEIHQMASRGEDHLYHKHCDGSAPTQTLLMEMLHAKRK</sequence>
<evidence type="ECO:0000259" key="5">
    <source>
        <dbReference type="PROSITE" id="PS51843"/>
    </source>
</evidence>
<dbReference type="Pfam" id="PF00104">
    <property type="entry name" value="Hormone_recep"/>
    <property type="match status" value="1"/>
</dbReference>